<dbReference type="PANTHER" id="PTHR37994">
    <property type="entry name" value="ARAE_2_N DOMAIN-CONTAINING PROTEIN-RELATED"/>
    <property type="match status" value="1"/>
</dbReference>
<keyword evidence="1" id="KW-1133">Transmembrane helix</keyword>
<evidence type="ECO:0000256" key="1">
    <source>
        <dbReference type="SAM" id="Phobius"/>
    </source>
</evidence>
<feature type="transmembrane region" description="Helical" evidence="1">
    <location>
        <begin position="156"/>
        <end position="175"/>
    </location>
</feature>
<dbReference type="GeneID" id="92209747"/>
<evidence type="ECO:0008006" key="6">
    <source>
        <dbReference type="Google" id="ProtNLM"/>
    </source>
</evidence>
<dbReference type="Proteomes" id="UP001497383">
    <property type="component" value="Chromosome 5"/>
</dbReference>
<feature type="transmembrane region" description="Helical" evidence="1">
    <location>
        <begin position="785"/>
        <end position="803"/>
    </location>
</feature>
<dbReference type="InterPro" id="IPR018823">
    <property type="entry name" value="ArAE_2_N"/>
</dbReference>
<keyword evidence="1" id="KW-0472">Membrane</keyword>
<dbReference type="RefSeq" id="XP_066831489.1">
    <property type="nucleotide sequence ID" value="XM_066974785.1"/>
</dbReference>
<dbReference type="Pfam" id="PF10337">
    <property type="entry name" value="ArAE_2_N"/>
    <property type="match status" value="1"/>
</dbReference>
<reference evidence="4 5" key="1">
    <citation type="submission" date="2024-03" db="EMBL/GenBank/DDBJ databases">
        <authorList>
            <person name="Brejova B."/>
        </authorList>
    </citation>
    <scope>NUCLEOTIDE SEQUENCE [LARGE SCALE GENOMIC DNA]</scope>
    <source>
        <strain evidence="4 5">CBS 14171</strain>
    </source>
</reference>
<gene>
    <name evidence="4" type="ORF">LODBEIA_P45510</name>
</gene>
<evidence type="ECO:0000259" key="3">
    <source>
        <dbReference type="Pfam" id="PF10337"/>
    </source>
</evidence>
<sequence>MPDREDRDAISLMSLSSSVVSETSLDPHAPAPAPFSSTADFAAKNSFPAVDDTVTANEYFPKGDERNIAATVINEEPASKIPLWRKAYDVIYPNYVLQHLDYPSFKIVFRSWCYVWSCTILTIVPMTSRWFGTASYLLLIVSFISISGGTSIVMNLITACTFMTGFIIAFVHHVIRSKIINDLHGGITEQELIRQLVQEGSCQMNDMLQQCVQDQIFSGRYINTKGVAITILSIISCTFIVGNMRDNLHPLWKVVYIGGQIGNVIFSCYGHFSPLYQPLAVGYQVLRPAGISLVLKVLSSFIIYPTTSNFNFVTGCKGLLTQLKSTCGKNSNLFNTMRPSAPNFANYKGLKKDISGIRAKMAPLEIVASTIWLEYSYGRFDVGDIGQLRSLIKNVISASASYAYFYQLLQERTHFAKDDFGITRKKSTASSLGHGHAKLFSAFHDSYRKVGEYESRKRIKVLRNRIMHHGKGHRLTTRDIDRIAKFLTENFKILLDVANSGLQEVIEWVDTANNFRVYAWLPGQWEGYCQKQQEMAQRVKKAKKEVQVALEKFDDVDALKKMMLDTARTEEVLLFLISQGILFLQIAKYQLEKITALLDFAIELDERRPTPKFITYFTACKYSKPRHLSSDLDEEMPDFLKSNIRVRNADSLPPANLMQLAGFYVVKVFKFFLSDNFWFWIRAGGLVCIGAIPYFVRTTASWYYNERLVWLVIMISLSISDSTGQTVYTFAAKFVYTFCGCLLGMVGWYISCGNGKGNYYGFGAVTAVIYLYLVFFRHFSVHQTLMPQILFGVTTVLVLGTSWIDTKINPAGANVGYGFKPAWLRFVSVVIGLAIGSLAAIIPTPRSSKTIVRKILGSSLFEVGNVHCDITKFALKRLEDPDYHIQDRHDILLARFRYLLMRISGLSGLLMPLKYEIAIAGYYPESKYLRLQGLVSDTVQLYLMLLIALNSLKEPKVWIPIIVRRVGLCYSELDAEIFATIHMASDSLKSKDPLPKITEANISIKHMEFLRHQWGLNKITLSERFYSDRERRKSARSNSANSHHEITQHLDYEKFFSQDGQLNILALLVAHMIYNRLDEIMMLVKGLVGEVFDLDDNILLDSDAYSDDDLVNDRDDGDDDDGIFSPKYNERLMKNQ</sequence>
<organism evidence="4 5">
    <name type="scientific">Lodderomyces beijingensis</name>
    <dbReference type="NCBI Taxonomy" id="1775926"/>
    <lineage>
        <taxon>Eukaryota</taxon>
        <taxon>Fungi</taxon>
        <taxon>Dikarya</taxon>
        <taxon>Ascomycota</taxon>
        <taxon>Saccharomycotina</taxon>
        <taxon>Pichiomycetes</taxon>
        <taxon>Debaryomycetaceae</taxon>
        <taxon>Candida/Lodderomyces clade</taxon>
        <taxon>Lodderomyces</taxon>
    </lineage>
</organism>
<feature type="transmembrane region" description="Helical" evidence="1">
    <location>
        <begin position="677"/>
        <end position="696"/>
    </location>
</feature>
<feature type="transmembrane region" description="Helical" evidence="1">
    <location>
        <begin position="823"/>
        <end position="842"/>
    </location>
</feature>
<name>A0ABP0ZSJ9_9ASCO</name>
<feature type="transmembrane region" description="Helical" evidence="1">
    <location>
        <begin position="107"/>
        <end position="124"/>
    </location>
</feature>
<dbReference type="InterPro" id="IPR018820">
    <property type="entry name" value="BRE4-related_DUF2421"/>
</dbReference>
<protein>
    <recommendedName>
        <fullName evidence="6">ER transporter 6TM N-terminal domain-containing protein</fullName>
    </recommendedName>
</protein>
<proteinExistence type="predicted"/>
<evidence type="ECO:0000313" key="5">
    <source>
        <dbReference type="Proteomes" id="UP001497383"/>
    </source>
</evidence>
<feature type="domain" description="DUF2421" evidence="2">
    <location>
        <begin position="843"/>
        <end position="1092"/>
    </location>
</feature>
<feature type="transmembrane region" description="Helical" evidence="1">
    <location>
        <begin position="734"/>
        <end position="752"/>
    </location>
</feature>
<feature type="transmembrane region" description="Helical" evidence="1">
    <location>
        <begin position="222"/>
        <end position="242"/>
    </location>
</feature>
<feature type="transmembrane region" description="Helical" evidence="1">
    <location>
        <begin position="708"/>
        <end position="728"/>
    </location>
</feature>
<dbReference type="PANTHER" id="PTHR37994:SF1">
    <property type="entry name" value="ER TRANSPORTER 6TM N-TERMINAL DOMAIN-CONTAINING PROTEIN"/>
    <property type="match status" value="1"/>
</dbReference>
<evidence type="ECO:0000259" key="2">
    <source>
        <dbReference type="Pfam" id="PF10334"/>
    </source>
</evidence>
<feature type="transmembrane region" description="Helical" evidence="1">
    <location>
        <begin position="759"/>
        <end position="779"/>
    </location>
</feature>
<feature type="domain" description="Putative ER transporter 6TM N-terminal" evidence="3">
    <location>
        <begin position="91"/>
        <end position="563"/>
    </location>
</feature>
<keyword evidence="1" id="KW-0812">Transmembrane</keyword>
<accession>A0ABP0ZSJ9</accession>
<dbReference type="Pfam" id="PF10334">
    <property type="entry name" value="BRE4"/>
    <property type="match status" value="1"/>
</dbReference>
<evidence type="ECO:0000313" key="4">
    <source>
        <dbReference type="EMBL" id="CAK9440451.1"/>
    </source>
</evidence>
<keyword evidence="5" id="KW-1185">Reference proteome</keyword>
<dbReference type="EMBL" id="OZ022409">
    <property type="protein sequence ID" value="CAK9440451.1"/>
    <property type="molecule type" value="Genomic_DNA"/>
</dbReference>